<accession>A0A0L7LJE9</accession>
<comment type="caution">
    <text evidence="1">The sequence shown here is derived from an EMBL/GenBank/DDBJ whole genome shotgun (WGS) entry which is preliminary data.</text>
</comment>
<dbReference type="EMBL" id="JTDY01000950">
    <property type="protein sequence ID" value="KOB75321.1"/>
    <property type="molecule type" value="Genomic_DNA"/>
</dbReference>
<feature type="non-terminal residue" evidence="1">
    <location>
        <position position="1"/>
    </location>
</feature>
<evidence type="ECO:0000313" key="2">
    <source>
        <dbReference type="Proteomes" id="UP000037510"/>
    </source>
</evidence>
<evidence type="ECO:0000313" key="1">
    <source>
        <dbReference type="EMBL" id="KOB75321.1"/>
    </source>
</evidence>
<proteinExistence type="predicted"/>
<keyword evidence="2" id="KW-1185">Reference proteome</keyword>
<reference evidence="1 2" key="1">
    <citation type="journal article" date="2015" name="Genome Biol. Evol.">
        <title>The genome of winter moth (Operophtera brumata) provides a genomic perspective on sexual dimorphism and phenology.</title>
        <authorList>
            <person name="Derks M.F."/>
            <person name="Smit S."/>
            <person name="Salis L."/>
            <person name="Schijlen E."/>
            <person name="Bossers A."/>
            <person name="Mateman C."/>
            <person name="Pijl A.S."/>
            <person name="de Ridder D."/>
            <person name="Groenen M.A."/>
            <person name="Visser M.E."/>
            <person name="Megens H.J."/>
        </authorList>
    </citation>
    <scope>NUCLEOTIDE SEQUENCE [LARGE SCALE GENOMIC DNA]</scope>
    <source>
        <strain evidence="1">WM2013NL</strain>
        <tissue evidence="1">Head and thorax</tissue>
    </source>
</reference>
<gene>
    <name evidence="1" type="ORF">OBRU01_07715</name>
</gene>
<dbReference type="AlphaFoldDB" id="A0A0L7LJE9"/>
<protein>
    <submittedName>
        <fullName evidence="1">Formate dehydrogenase</fullName>
    </submittedName>
</protein>
<name>A0A0L7LJE9_OPEBR</name>
<organism evidence="1 2">
    <name type="scientific">Operophtera brumata</name>
    <name type="common">Winter moth</name>
    <name type="synonym">Phalaena brumata</name>
    <dbReference type="NCBI Taxonomy" id="104452"/>
    <lineage>
        <taxon>Eukaryota</taxon>
        <taxon>Metazoa</taxon>
        <taxon>Ecdysozoa</taxon>
        <taxon>Arthropoda</taxon>
        <taxon>Hexapoda</taxon>
        <taxon>Insecta</taxon>
        <taxon>Pterygota</taxon>
        <taxon>Neoptera</taxon>
        <taxon>Endopterygota</taxon>
        <taxon>Lepidoptera</taxon>
        <taxon>Glossata</taxon>
        <taxon>Ditrysia</taxon>
        <taxon>Geometroidea</taxon>
        <taxon>Geometridae</taxon>
        <taxon>Larentiinae</taxon>
        <taxon>Operophtera</taxon>
    </lineage>
</organism>
<sequence length="145" mass="16193">VCIELPASAPVITLTDQEPLDCFSAAVGKAFDECLEPLFEPLSEEDRDCFKIIALNGVYGHINFAKNLDNFRRCLDQSLATAVGDVNEKHLQPVFNVHAFVKRDAPATEKTPGLFDNELSKQIQEGWNKFTENWDSIKPTEVPKA</sequence>
<dbReference type="Proteomes" id="UP000037510">
    <property type="component" value="Unassembled WGS sequence"/>
</dbReference>